<sequence length="514" mass="57015">MEALAKIRSEDVHGGVKVGTVLFWARKFMSMYHKRCQLSFLQENRVVIATDASTHGCRDVLVSLFFSPMSNVAGCAVSQSVGLSKVLAPNEIPLCQEAEVRAAKREEERLSSYKLLQALSHQLLLQTQLLTLMSLEPSPQLGLLPLKPGDSREVSNENGQVTVTIRRAGSEFEEGVRCDLTHVRNVPIVTCLMDQGPTGLAAASFMRHHNYLIHFAWDKIHRLIRDLKLSESSVPGLSQTMLMSSYVMGINYKPFGRGAFFEEKKEALSAFMNTTSAESPIFQKYVSRIAKDFNMDCGTAAEQNAIWESLVEMATWTRKGGFPKASRWFSWHECCEDFLPDFWASRMVLEWYVGGGEEGSMPTPESMSNVTFQKIRGDLGGLKLAYQCLSSDVFENSWLLYLSAQPSWTWYSHQTSSVKSPSDAVSYSVQMASHWASDSHLQDTAALLGSSNAHSWEALFEYTSDASGLANNILQYLVRLLGQRASSFAKHSCPPECFAGVLAGDESLGLSSDA</sequence>
<evidence type="ECO:0000313" key="2">
    <source>
        <dbReference type="Proteomes" id="UP001178507"/>
    </source>
</evidence>
<proteinExistence type="predicted"/>
<dbReference type="EMBL" id="CAUJNA010003334">
    <property type="protein sequence ID" value="CAJ1399392.1"/>
    <property type="molecule type" value="Genomic_DNA"/>
</dbReference>
<dbReference type="AlphaFoldDB" id="A0AA36J4D2"/>
<dbReference type="Proteomes" id="UP001178507">
    <property type="component" value="Unassembled WGS sequence"/>
</dbReference>
<organism evidence="1 2">
    <name type="scientific">Effrenium voratum</name>
    <dbReference type="NCBI Taxonomy" id="2562239"/>
    <lineage>
        <taxon>Eukaryota</taxon>
        <taxon>Sar</taxon>
        <taxon>Alveolata</taxon>
        <taxon>Dinophyceae</taxon>
        <taxon>Suessiales</taxon>
        <taxon>Symbiodiniaceae</taxon>
        <taxon>Effrenium</taxon>
    </lineage>
</organism>
<protein>
    <submittedName>
        <fullName evidence="1">Uncharacterized protein</fullName>
    </submittedName>
</protein>
<accession>A0AA36J4D2</accession>
<comment type="caution">
    <text evidence="1">The sequence shown here is derived from an EMBL/GenBank/DDBJ whole genome shotgun (WGS) entry which is preliminary data.</text>
</comment>
<reference evidence="1" key="1">
    <citation type="submission" date="2023-08" db="EMBL/GenBank/DDBJ databases">
        <authorList>
            <person name="Chen Y."/>
            <person name="Shah S."/>
            <person name="Dougan E. K."/>
            <person name="Thang M."/>
            <person name="Chan C."/>
        </authorList>
    </citation>
    <scope>NUCLEOTIDE SEQUENCE</scope>
</reference>
<feature type="non-terminal residue" evidence="1">
    <location>
        <position position="1"/>
    </location>
</feature>
<gene>
    <name evidence="1" type="ORF">EVOR1521_LOCUS22929</name>
</gene>
<evidence type="ECO:0000313" key="1">
    <source>
        <dbReference type="EMBL" id="CAJ1399392.1"/>
    </source>
</evidence>
<keyword evidence="2" id="KW-1185">Reference proteome</keyword>
<name>A0AA36J4D2_9DINO</name>